<evidence type="ECO:0000313" key="2">
    <source>
        <dbReference type="Proteomes" id="UP000284407"/>
    </source>
</evidence>
<proteinExistence type="predicted"/>
<evidence type="ECO:0000313" key="1">
    <source>
        <dbReference type="EMBL" id="RKE96596.1"/>
    </source>
</evidence>
<protein>
    <submittedName>
        <fullName evidence="1">Uncharacterized protein</fullName>
    </submittedName>
</protein>
<sequence>MEVFLPKGFDPDLTRAWKSRPSRASHLCVATGGVYYPVLRRWATGFAVVAGDVPVLSGVVDLYDGAEHLHQCLIMAAIEENGEIIFTIKRGLVLDYTAVPEFVAHDRTGL</sequence>
<dbReference type="OrthoDB" id="7658488at2"/>
<comment type="caution">
    <text evidence="1">The sequence shown here is derived from an EMBL/GenBank/DDBJ whole genome shotgun (WGS) entry which is preliminary data.</text>
</comment>
<organism evidence="1 2">
    <name type="scientific">Sulfitobacter guttiformis</name>
    <dbReference type="NCBI Taxonomy" id="74349"/>
    <lineage>
        <taxon>Bacteria</taxon>
        <taxon>Pseudomonadati</taxon>
        <taxon>Pseudomonadota</taxon>
        <taxon>Alphaproteobacteria</taxon>
        <taxon>Rhodobacterales</taxon>
        <taxon>Roseobacteraceae</taxon>
        <taxon>Sulfitobacter</taxon>
    </lineage>
</organism>
<dbReference type="STRING" id="1443111.Z949_3164"/>
<reference evidence="1 2" key="1">
    <citation type="submission" date="2018-09" db="EMBL/GenBank/DDBJ databases">
        <title>Genomic Encyclopedia of Archaeal and Bacterial Type Strains, Phase II (KMG-II): from individual species to whole genera.</title>
        <authorList>
            <person name="Goeker M."/>
        </authorList>
    </citation>
    <scope>NUCLEOTIDE SEQUENCE [LARGE SCALE GENOMIC DNA]</scope>
    <source>
        <strain evidence="1 2">DSM 11458</strain>
    </source>
</reference>
<dbReference type="EMBL" id="RAQK01000001">
    <property type="protein sequence ID" value="RKE96596.1"/>
    <property type="molecule type" value="Genomic_DNA"/>
</dbReference>
<name>A0A420DQP4_9RHOB</name>
<dbReference type="Proteomes" id="UP000284407">
    <property type="component" value="Unassembled WGS sequence"/>
</dbReference>
<keyword evidence="2" id="KW-1185">Reference proteome</keyword>
<gene>
    <name evidence="1" type="ORF">C8N30_1161</name>
</gene>
<dbReference type="AlphaFoldDB" id="A0A420DQP4"/>
<dbReference type="RefSeq" id="WP_025063533.1">
    <property type="nucleotide sequence ID" value="NZ_RAQK01000001.1"/>
</dbReference>
<accession>A0A420DQP4</accession>